<dbReference type="RefSeq" id="WP_180727784.1">
    <property type="nucleotide sequence ID" value="NZ_AP023178.1"/>
</dbReference>
<protein>
    <recommendedName>
        <fullName evidence="1">Type 4 secretion system PilS N-terminal domain-containing protein</fullName>
    </recommendedName>
</protein>
<keyword evidence="2" id="KW-0614">Plasmid</keyword>
<organism evidence="2 3">
    <name type="scientific">Paraburkholderia largidicola</name>
    <dbReference type="NCBI Taxonomy" id="3014751"/>
    <lineage>
        <taxon>Bacteria</taxon>
        <taxon>Pseudomonadati</taxon>
        <taxon>Pseudomonadota</taxon>
        <taxon>Betaproteobacteria</taxon>
        <taxon>Burkholderiales</taxon>
        <taxon>Burkholderiaceae</taxon>
        <taxon>Paraburkholderia</taxon>
    </lineage>
</organism>
<accession>A0A7I8C4P2</accession>
<dbReference type="EMBL" id="AP023178">
    <property type="protein sequence ID" value="BCF95431.1"/>
    <property type="molecule type" value="Genomic_DNA"/>
</dbReference>
<dbReference type="AlphaFoldDB" id="A0A7I8C4P2"/>
<proteinExistence type="predicted"/>
<dbReference type="Pfam" id="PF08805">
    <property type="entry name" value="PilS"/>
    <property type="match status" value="1"/>
</dbReference>
<keyword evidence="3" id="KW-1185">Reference proteome</keyword>
<dbReference type="SUPFAM" id="SSF54523">
    <property type="entry name" value="Pili subunits"/>
    <property type="match status" value="1"/>
</dbReference>
<dbReference type="Proteomes" id="UP000510888">
    <property type="component" value="Plasmid PPGU16_p3"/>
</dbReference>
<dbReference type="InterPro" id="IPR014911">
    <property type="entry name" value="PilS_N"/>
</dbReference>
<feature type="domain" description="Type 4 secretion system PilS N-terminal" evidence="1">
    <location>
        <begin position="34"/>
        <end position="161"/>
    </location>
</feature>
<gene>
    <name evidence="2" type="ORF">PPGU16_84980</name>
</gene>
<evidence type="ECO:0000313" key="2">
    <source>
        <dbReference type="EMBL" id="BCF95431.1"/>
    </source>
</evidence>
<evidence type="ECO:0000313" key="3">
    <source>
        <dbReference type="Proteomes" id="UP000510888"/>
    </source>
</evidence>
<dbReference type="KEGG" id="plad:PPGU16_84980"/>
<dbReference type="Gene3D" id="3.30.1690.10">
    <property type="entry name" value="TcpA-like pilin"/>
    <property type="match status" value="1"/>
</dbReference>
<sequence>MSELVATLLKWAATILAVAGVFGIGYEVLGASNGSNHAADVGTLANKIQAVYQGQPSFSSVSTAICYKQAPKRMKSATAGQLQNPWGGAVTCAPNANPVNFDLSTVGVPDDQCLDVANTPHGYVSMTVNGQAFTASSGIDAGNVSAACGTPGNNQNTIVFTYGH</sequence>
<dbReference type="InterPro" id="IPR045584">
    <property type="entry name" value="Pilin-like"/>
</dbReference>
<name>A0A7I8C4P2_9BURK</name>
<reference evidence="2 3" key="1">
    <citation type="journal article" date="2020" name="Genes (Basel)">
        <title>Genomic Comparison of Insect Gut Symbionts from Divergent Burkholderia Subclades.</title>
        <authorList>
            <person name="Takeshita K."/>
            <person name="Kikuchi Y."/>
        </authorList>
    </citation>
    <scope>NUCLEOTIDE SEQUENCE [LARGE SCALE GENOMIC DNA]</scope>
    <source>
        <strain evidence="2 3">PGU16</strain>
        <plasmid evidence="2 3">PPGU16_p3</plasmid>
    </source>
</reference>
<evidence type="ECO:0000259" key="1">
    <source>
        <dbReference type="Pfam" id="PF08805"/>
    </source>
</evidence>
<geneLocation type="plasmid" evidence="2 3">
    <name>PPGU16_p3</name>
</geneLocation>